<sequence>MQIFGLTLLFLKLYCSLDCIINLTTESLSHINLSDNSHFKLKRTGKLFFFVESLNIAQHQNYKQKISPCYTYVSTPSVPFTSFSTFRNRSLLFAVPKKKPSKRRTNIRKTAWMKRFPKNYKRPMMLDMYDIVKYTDGTFTKSRTIHENWLNLPNTSLDGKHIFNREVRPSW</sequence>
<name>A0A3B0MTD1_THEAN</name>
<dbReference type="EMBL" id="UIVS01000001">
    <property type="protein sequence ID" value="SVP89496.1"/>
    <property type="molecule type" value="Genomic_DNA"/>
</dbReference>
<evidence type="ECO:0000313" key="2">
    <source>
        <dbReference type="EMBL" id="SVP88327.1"/>
    </source>
</evidence>
<organism evidence="2">
    <name type="scientific">Theileria annulata</name>
    <dbReference type="NCBI Taxonomy" id="5874"/>
    <lineage>
        <taxon>Eukaryota</taxon>
        <taxon>Sar</taxon>
        <taxon>Alveolata</taxon>
        <taxon>Apicomplexa</taxon>
        <taxon>Aconoidasida</taxon>
        <taxon>Piroplasmida</taxon>
        <taxon>Theileriidae</taxon>
        <taxon>Theileria</taxon>
    </lineage>
</organism>
<keyword evidence="1" id="KW-0732">Signal</keyword>
<accession>A0A3B0MTD1</accession>
<dbReference type="EMBL" id="UIVT01000001">
    <property type="protein sequence ID" value="SVP88327.1"/>
    <property type="molecule type" value="Genomic_DNA"/>
</dbReference>
<proteinExistence type="predicted"/>
<evidence type="ECO:0000313" key="3">
    <source>
        <dbReference type="EMBL" id="SVP89496.1"/>
    </source>
</evidence>
<gene>
    <name evidence="2" type="ORF">TAT_000019200</name>
    <name evidence="3" type="ORF">TAV_000019100</name>
</gene>
<dbReference type="AlphaFoldDB" id="A0A3B0MTD1"/>
<feature type="signal peptide" evidence="1">
    <location>
        <begin position="1"/>
        <end position="17"/>
    </location>
</feature>
<evidence type="ECO:0000256" key="1">
    <source>
        <dbReference type="SAM" id="SignalP"/>
    </source>
</evidence>
<protein>
    <submittedName>
        <fullName evidence="2">Ribosomal L32p protein family, putative</fullName>
    </submittedName>
</protein>
<dbReference type="VEuPathDB" id="PiroplasmaDB:TA19045"/>
<reference evidence="2" key="1">
    <citation type="submission" date="2018-07" db="EMBL/GenBank/DDBJ databases">
        <authorList>
            <person name="Quirk P.G."/>
            <person name="Krulwich T.A."/>
        </authorList>
    </citation>
    <scope>NUCLEOTIDE SEQUENCE</scope>
    <source>
        <strain evidence="2">Anand</strain>
    </source>
</reference>
<feature type="chain" id="PRO_5036076031" evidence="1">
    <location>
        <begin position="18"/>
        <end position="171"/>
    </location>
</feature>